<evidence type="ECO:0008006" key="6">
    <source>
        <dbReference type="Google" id="ProtNLM"/>
    </source>
</evidence>
<name>A0A3A9JD96_9PROT</name>
<keyword evidence="1" id="KW-1133">Transmembrane helix</keyword>
<dbReference type="Proteomes" id="UP000274097">
    <property type="component" value="Unassembled WGS sequence"/>
</dbReference>
<dbReference type="RefSeq" id="WP_120640832.1">
    <property type="nucleotide sequence ID" value="NZ_RAQU01000266.1"/>
</dbReference>
<evidence type="ECO:0000313" key="5">
    <source>
        <dbReference type="Proteomes" id="UP000278036"/>
    </source>
</evidence>
<feature type="transmembrane region" description="Helical" evidence="1">
    <location>
        <begin position="46"/>
        <end position="71"/>
    </location>
</feature>
<keyword evidence="1" id="KW-0812">Transmembrane</keyword>
<accession>A0A3A9JD96</accession>
<evidence type="ECO:0000313" key="3">
    <source>
        <dbReference type="EMBL" id="RMI26513.1"/>
    </source>
</evidence>
<evidence type="ECO:0000313" key="4">
    <source>
        <dbReference type="Proteomes" id="UP000274097"/>
    </source>
</evidence>
<dbReference type="Proteomes" id="UP000278036">
    <property type="component" value="Unassembled WGS sequence"/>
</dbReference>
<evidence type="ECO:0000313" key="2">
    <source>
        <dbReference type="EMBL" id="RKK01464.1"/>
    </source>
</evidence>
<dbReference type="InParanoid" id="A0A3A9JD96"/>
<dbReference type="AlphaFoldDB" id="A0A3A9JD96"/>
<dbReference type="EMBL" id="RFLX01000002">
    <property type="protein sequence ID" value="RMI26513.1"/>
    <property type="molecule type" value="Genomic_DNA"/>
</dbReference>
<sequence>MTTSVDPWDEIWDAYEARRAATPTVNSLPPLQTAEPRRPHGWLKPLLAVAAFGLGCAAGSAWPVLNLYGLVLRQDVPALLRQLDLPAAGDGLREELRMHAGLRGPAANGAERLLAGMAEDMAAALVRPAALEQVLLAHGAPPLQLVGWGGTVVELALREGAGGFRLELVWTGQSWRAAKAELLRPAGAAPLGLQAALPLARPPG</sequence>
<keyword evidence="4" id="KW-1185">Reference proteome</keyword>
<protein>
    <recommendedName>
        <fullName evidence="6">DUF2939 domain-containing protein</fullName>
    </recommendedName>
</protein>
<proteinExistence type="predicted"/>
<reference evidence="2 5" key="1">
    <citation type="submission" date="2018-09" db="EMBL/GenBank/DDBJ databases">
        <title>Roseomonas sp. nov., isolated from feces of Tibetan antelopes in the Qinghai-Tibet plateau, China.</title>
        <authorList>
            <person name="Tian Z."/>
        </authorList>
    </citation>
    <scope>NUCLEOTIDE SEQUENCE [LARGE SCALE GENOMIC DNA]</scope>
    <source>
        <strain evidence="3 4">Z23</strain>
        <strain evidence="2 5">Z24</strain>
    </source>
</reference>
<organism evidence="2 5">
    <name type="scientific">Teichococcus wenyumeiae</name>
    <dbReference type="NCBI Taxonomy" id="2478470"/>
    <lineage>
        <taxon>Bacteria</taxon>
        <taxon>Pseudomonadati</taxon>
        <taxon>Pseudomonadota</taxon>
        <taxon>Alphaproteobacteria</taxon>
        <taxon>Acetobacterales</taxon>
        <taxon>Roseomonadaceae</taxon>
        <taxon>Roseomonas</taxon>
    </lineage>
</organism>
<keyword evidence="1" id="KW-0472">Membrane</keyword>
<dbReference type="OrthoDB" id="7277972at2"/>
<gene>
    <name evidence="2" type="ORF">D6Z83_24825</name>
    <name evidence="3" type="ORF">EBE87_04385</name>
</gene>
<comment type="caution">
    <text evidence="2">The sequence shown here is derived from an EMBL/GenBank/DDBJ whole genome shotgun (WGS) entry which is preliminary data.</text>
</comment>
<dbReference type="EMBL" id="RAQU01000266">
    <property type="protein sequence ID" value="RKK01464.1"/>
    <property type="molecule type" value="Genomic_DNA"/>
</dbReference>
<evidence type="ECO:0000256" key="1">
    <source>
        <dbReference type="SAM" id="Phobius"/>
    </source>
</evidence>